<protein>
    <submittedName>
        <fullName evidence="2">Uncharacterized protein</fullName>
    </submittedName>
</protein>
<keyword evidence="1" id="KW-0472">Membrane</keyword>
<accession>A0A0G0SE10</accession>
<dbReference type="EMBL" id="LBXO01000018">
    <property type="protein sequence ID" value="KKR32950.1"/>
    <property type="molecule type" value="Genomic_DNA"/>
</dbReference>
<evidence type="ECO:0000313" key="3">
    <source>
        <dbReference type="Proteomes" id="UP000034137"/>
    </source>
</evidence>
<dbReference type="Proteomes" id="UP000034137">
    <property type="component" value="Unassembled WGS sequence"/>
</dbReference>
<keyword evidence="1" id="KW-1133">Transmembrane helix</keyword>
<evidence type="ECO:0000256" key="1">
    <source>
        <dbReference type="SAM" id="Phobius"/>
    </source>
</evidence>
<feature type="transmembrane region" description="Helical" evidence="1">
    <location>
        <begin position="31"/>
        <end position="54"/>
    </location>
</feature>
<sequence>MKTWMKFAFAILFWLLLAAAGKMVTLMPSDTMLFLYTAIYFSFIHSWAFVPVFNKEAENEKEERLIEQGKRLMVVSLIGDIFSVDITDEAMKPTGVKHGDRLIDPFGRKLTAVGVGPCTKRGKKKKEIVFWGEWDCAKGKVQSWYNYNPKLVNLKREGFWRWKEDD</sequence>
<gene>
    <name evidence="2" type="ORF">UT64_C0018G0013</name>
</gene>
<reference evidence="2 3" key="1">
    <citation type="journal article" date="2015" name="Nature">
        <title>rRNA introns, odd ribosomes, and small enigmatic genomes across a large radiation of phyla.</title>
        <authorList>
            <person name="Brown C.T."/>
            <person name="Hug L.A."/>
            <person name="Thomas B.C."/>
            <person name="Sharon I."/>
            <person name="Castelle C.J."/>
            <person name="Singh A."/>
            <person name="Wilkins M.J."/>
            <person name="Williams K.H."/>
            <person name="Banfield J.F."/>
        </authorList>
    </citation>
    <scope>NUCLEOTIDE SEQUENCE [LARGE SCALE GENOMIC DNA]</scope>
</reference>
<keyword evidence="1" id="KW-0812">Transmembrane</keyword>
<name>A0A0G0SE10_9BACT</name>
<proteinExistence type="predicted"/>
<dbReference type="AlphaFoldDB" id="A0A0G0SE10"/>
<organism evidence="2 3">
    <name type="scientific">Candidatus Falkowbacteria bacterium GW2011_GWF2_39_8</name>
    <dbReference type="NCBI Taxonomy" id="1618642"/>
    <lineage>
        <taxon>Bacteria</taxon>
        <taxon>Candidatus Falkowiibacteriota</taxon>
    </lineage>
</organism>
<comment type="caution">
    <text evidence="2">The sequence shown here is derived from an EMBL/GenBank/DDBJ whole genome shotgun (WGS) entry which is preliminary data.</text>
</comment>
<evidence type="ECO:0000313" key="2">
    <source>
        <dbReference type="EMBL" id="KKR32950.1"/>
    </source>
</evidence>